<evidence type="ECO:0000256" key="2">
    <source>
        <dbReference type="ARBA" id="ARBA00023043"/>
    </source>
</evidence>
<dbReference type="Gene3D" id="1.25.40.20">
    <property type="entry name" value="Ankyrin repeat-containing domain"/>
    <property type="match status" value="4"/>
</dbReference>
<feature type="region of interest" description="Disordered" evidence="4">
    <location>
        <begin position="981"/>
        <end position="1004"/>
    </location>
</feature>
<gene>
    <name evidence="5" type="ORF">BBAD15_g8562</name>
</gene>
<dbReference type="SUPFAM" id="SSF82199">
    <property type="entry name" value="SET domain"/>
    <property type="match status" value="1"/>
</dbReference>
<dbReference type="PANTHER" id="PTHR24166:SF48">
    <property type="entry name" value="PROTEIN VAPYRIN"/>
    <property type="match status" value="1"/>
</dbReference>
<dbReference type="SUPFAM" id="SSF48403">
    <property type="entry name" value="Ankyrin repeat"/>
    <property type="match status" value="1"/>
</dbReference>
<proteinExistence type="predicted"/>
<dbReference type="HOGENOM" id="CLU_292859_0_0_1"/>
<organism evidence="5 6">
    <name type="scientific">Beauveria bassiana D1-5</name>
    <dbReference type="NCBI Taxonomy" id="1245745"/>
    <lineage>
        <taxon>Eukaryota</taxon>
        <taxon>Fungi</taxon>
        <taxon>Dikarya</taxon>
        <taxon>Ascomycota</taxon>
        <taxon>Pezizomycotina</taxon>
        <taxon>Sordariomycetes</taxon>
        <taxon>Hypocreomycetidae</taxon>
        <taxon>Hypocreales</taxon>
        <taxon>Cordycipitaceae</taxon>
        <taxon>Beauveria</taxon>
    </lineage>
</organism>
<feature type="repeat" description="ANK" evidence="3">
    <location>
        <begin position="640"/>
        <end position="672"/>
    </location>
</feature>
<dbReference type="PROSITE" id="PS50088">
    <property type="entry name" value="ANK_REPEAT"/>
    <property type="match status" value="4"/>
</dbReference>
<dbReference type="Gene3D" id="3.90.1410.10">
    <property type="entry name" value="set domain protein methyltransferase, domain 1"/>
    <property type="match status" value="1"/>
</dbReference>
<dbReference type="InterPro" id="IPR046341">
    <property type="entry name" value="SET_dom_sf"/>
</dbReference>
<dbReference type="eggNOG" id="KOG1337">
    <property type="taxonomic scope" value="Eukaryota"/>
</dbReference>
<dbReference type="AlphaFoldDB" id="A0A0A2VF02"/>
<feature type="repeat" description="ANK" evidence="3">
    <location>
        <begin position="772"/>
        <end position="804"/>
    </location>
</feature>
<keyword evidence="2 3" id="KW-0040">ANK repeat</keyword>
<sequence length="1039" mass="114540">MRGLGTVPAAIRARLPQEMSIHGLLAADFVLNPPAESWIKVIPTIDEFNSIPFFWPPEAQRLLPGTAKRLLEKQQSNFGRDWKHLQSAYPHVPSEDYMHAWFVVSSRAFYQETQQTLLYPWHDRLAMLPVADLFNHASVGCKVSYCAESYDIVADREYGKGDEVCTCYGEHSNNFLLAEYGFLLQNNTNDLFDPDDLISSELSPEETALLKQMKTLAALDQLCGPATSDKGRVESTPGAIDHVLLQKLLAKFLEEIKGCRQKVLALDDGKKGYRQLLLQRWDEIDELYFADVQDNSGLAIQFLLTAEESLVVAAVIELERCGSEATISQVQKHDGALLSLLVEIRQHIYKHVLGSRCWYTAEPKTWRRHTFCRALWVPSGFYFPFGEADTLLRVNKQVRREALPGAYQGTAMHAVDIDGATALLMAIGLIGRDNMTSFQLGWESYADTQLNCSKPEIPEKVHLILPKLHVSTCIYLLKQCPRLANLSLTFNNFFMEDIPLPAFQSDPGIRLCCLIQNLKRLSITDSAGEELDGEVTMKWFKQEILVQSESVAFEEIEEIEEKDCISPQDIVNNVETMFPSISQRACDSTITRLLMKHGALVDCKSNGDETLLLWSSIAGQVEVVTTLLDLSASTIASNHYGFTALHAAAYTGHLEVARQLLHYGADCNIKDRDGWTALQAAIALSNTDVSHLMQEMAARKATRSVVVSGLRNVINSGWTSRLLVLLEDGADIDAIDEVGGSFALTHAAWLKADAMVPLLLDHGADVNLRDLDDHTALHWAAEGTYADLVEVLLDRGTEIDCRVNGWTPLLAGGQKMGRPRGPDPCAARRRRECCAETVPLLLRSGASVDMQDHCGQTALRWAVASGHAATARRLLKLNASAALPTNDGSTALHIAAYIGYLKMVHLLLRDKERRERRAAATSAAADLGVAIDLAATDANGFTARTVAELAGYWEVADVLREAAGAAAAAVAATDCNGSCPGPAQDNFHRPKPRLRVSTDPESDYAQTKDGISAVVIRLMSDDVQLWLYERSKLVSSDGA</sequence>
<reference evidence="5 6" key="1">
    <citation type="submission" date="2012-10" db="EMBL/GenBank/DDBJ databases">
        <title>Genome sequencing and analysis of entomopathogenic fungi Beauveria bassiana D1-5.</title>
        <authorList>
            <person name="Li Q."/>
            <person name="Wang L."/>
            <person name="Zhang Z."/>
            <person name="Wang Q."/>
            <person name="Ren J."/>
            <person name="Wang M."/>
            <person name="Xu W."/>
            <person name="Wang J."/>
            <person name="Lu Y."/>
            <person name="Du Q."/>
            <person name="Sun Z."/>
        </authorList>
    </citation>
    <scope>NUCLEOTIDE SEQUENCE [LARGE SCALE GENOMIC DNA]</scope>
    <source>
        <strain evidence="5 6">D1-5</strain>
    </source>
</reference>
<name>A0A0A2VF02_BEABA</name>
<dbReference type="InterPro" id="IPR002110">
    <property type="entry name" value="Ankyrin_rpt"/>
</dbReference>
<feature type="repeat" description="ANK" evidence="3">
    <location>
        <begin position="739"/>
        <end position="771"/>
    </location>
</feature>
<dbReference type="PROSITE" id="PS50297">
    <property type="entry name" value="ANK_REP_REGION"/>
    <property type="match status" value="3"/>
</dbReference>
<evidence type="ECO:0000256" key="3">
    <source>
        <dbReference type="PROSITE-ProRule" id="PRU00023"/>
    </source>
</evidence>
<dbReference type="Pfam" id="PF12796">
    <property type="entry name" value="Ank_2"/>
    <property type="match status" value="3"/>
</dbReference>
<dbReference type="PANTHER" id="PTHR24166">
    <property type="entry name" value="ROLLING PEBBLES, ISOFORM B"/>
    <property type="match status" value="1"/>
</dbReference>
<dbReference type="EMBL" id="ANFO01000867">
    <property type="protein sequence ID" value="KGQ06128.1"/>
    <property type="molecule type" value="Genomic_DNA"/>
</dbReference>
<dbReference type="SMART" id="SM00248">
    <property type="entry name" value="ANK"/>
    <property type="match status" value="7"/>
</dbReference>
<feature type="repeat" description="ANK" evidence="3">
    <location>
        <begin position="887"/>
        <end position="909"/>
    </location>
</feature>
<evidence type="ECO:0000313" key="5">
    <source>
        <dbReference type="EMBL" id="KGQ06128.1"/>
    </source>
</evidence>
<evidence type="ECO:0000256" key="4">
    <source>
        <dbReference type="SAM" id="MobiDB-lite"/>
    </source>
</evidence>
<comment type="caution">
    <text evidence="5">The sequence shown here is derived from an EMBL/GenBank/DDBJ whole genome shotgun (WGS) entry which is preliminary data.</text>
</comment>
<dbReference type="STRING" id="1245745.A0A0A2VF02"/>
<accession>A0A0A2VF02</accession>
<evidence type="ECO:0000256" key="1">
    <source>
        <dbReference type="ARBA" id="ARBA00022737"/>
    </source>
</evidence>
<keyword evidence="1" id="KW-0677">Repeat</keyword>
<dbReference type="OrthoDB" id="441812at2759"/>
<dbReference type="PRINTS" id="PR01415">
    <property type="entry name" value="ANKYRIN"/>
</dbReference>
<dbReference type="InterPro" id="IPR050889">
    <property type="entry name" value="Dendritic_Spine_Reg/Scaffold"/>
</dbReference>
<dbReference type="Proteomes" id="UP000030106">
    <property type="component" value="Unassembled WGS sequence"/>
</dbReference>
<dbReference type="InterPro" id="IPR036770">
    <property type="entry name" value="Ankyrin_rpt-contain_sf"/>
</dbReference>
<evidence type="ECO:0000313" key="6">
    <source>
        <dbReference type="Proteomes" id="UP000030106"/>
    </source>
</evidence>
<protein>
    <submittedName>
        <fullName evidence="5">Ankyrin repeat domain-containing protein 50</fullName>
    </submittedName>
</protein>